<dbReference type="EMBL" id="FWXT01000001">
    <property type="protein sequence ID" value="SMC55046.1"/>
    <property type="molecule type" value="Genomic_DNA"/>
</dbReference>
<dbReference type="InterPro" id="IPR034660">
    <property type="entry name" value="DinB/YfiT-like"/>
</dbReference>
<evidence type="ECO:0008006" key="3">
    <source>
        <dbReference type="Google" id="ProtNLM"/>
    </source>
</evidence>
<protein>
    <recommendedName>
        <fullName evidence="3">DinB superfamily protein</fullName>
    </recommendedName>
</protein>
<accession>A0A1W2A339</accession>
<dbReference type="Proteomes" id="UP000192756">
    <property type="component" value="Unassembled WGS sequence"/>
</dbReference>
<sequence length="160" mass="18222">METILKPFLDLMREIYIGSENEEVWIIDAKPGHGLTMTIKELTAKQASTPQVKGGSTVAAHVEHLRWSIEFAMEFYQGRQPEGNWAESWKIHEVNEEQWEQLQLALLVAYQKLVYAIKDVKDWSNPFLLKGTLALLPHAAYHLSAIKQLIIAANSDSVQH</sequence>
<dbReference type="AlphaFoldDB" id="A0A1W2A339"/>
<proteinExistence type="predicted"/>
<name>A0A1W2A339_9SPHI</name>
<evidence type="ECO:0000313" key="1">
    <source>
        <dbReference type="EMBL" id="SMC55046.1"/>
    </source>
</evidence>
<dbReference type="SUPFAM" id="SSF109854">
    <property type="entry name" value="DinB/YfiT-like putative metalloenzymes"/>
    <property type="match status" value="1"/>
</dbReference>
<organism evidence="1 2">
    <name type="scientific">Pedobacter africanus</name>
    <dbReference type="NCBI Taxonomy" id="151894"/>
    <lineage>
        <taxon>Bacteria</taxon>
        <taxon>Pseudomonadati</taxon>
        <taxon>Bacteroidota</taxon>
        <taxon>Sphingobacteriia</taxon>
        <taxon>Sphingobacteriales</taxon>
        <taxon>Sphingobacteriaceae</taxon>
        <taxon>Pedobacter</taxon>
    </lineage>
</organism>
<gene>
    <name evidence="1" type="ORF">SAMN04488524_1187</name>
</gene>
<dbReference type="STRING" id="151894.SAMN04488524_1187"/>
<dbReference type="RefSeq" id="WP_084237448.1">
    <property type="nucleotide sequence ID" value="NZ_FWXT01000001.1"/>
</dbReference>
<reference evidence="2" key="1">
    <citation type="submission" date="2017-04" db="EMBL/GenBank/DDBJ databases">
        <authorList>
            <person name="Varghese N."/>
            <person name="Submissions S."/>
        </authorList>
    </citation>
    <scope>NUCLEOTIDE SEQUENCE [LARGE SCALE GENOMIC DNA]</scope>
    <source>
        <strain evidence="2">DSM 12126</strain>
    </source>
</reference>
<keyword evidence="2" id="KW-1185">Reference proteome</keyword>
<evidence type="ECO:0000313" key="2">
    <source>
        <dbReference type="Proteomes" id="UP000192756"/>
    </source>
</evidence>
<dbReference type="OrthoDB" id="67041at2"/>